<name>A0AAV4AKX5_9GAST</name>
<dbReference type="Proteomes" id="UP000735302">
    <property type="component" value="Unassembled WGS sequence"/>
</dbReference>
<proteinExistence type="predicted"/>
<dbReference type="AlphaFoldDB" id="A0AAV4AKX5"/>
<protein>
    <submittedName>
        <fullName evidence="1">Uncharacterized protein</fullName>
    </submittedName>
</protein>
<organism evidence="1 2">
    <name type="scientific">Plakobranchus ocellatus</name>
    <dbReference type="NCBI Taxonomy" id="259542"/>
    <lineage>
        <taxon>Eukaryota</taxon>
        <taxon>Metazoa</taxon>
        <taxon>Spiralia</taxon>
        <taxon>Lophotrochozoa</taxon>
        <taxon>Mollusca</taxon>
        <taxon>Gastropoda</taxon>
        <taxon>Heterobranchia</taxon>
        <taxon>Euthyneura</taxon>
        <taxon>Panpulmonata</taxon>
        <taxon>Sacoglossa</taxon>
        <taxon>Placobranchoidea</taxon>
        <taxon>Plakobranchidae</taxon>
        <taxon>Plakobranchus</taxon>
    </lineage>
</organism>
<reference evidence="1 2" key="1">
    <citation type="journal article" date="2021" name="Elife">
        <title>Chloroplast acquisition without the gene transfer in kleptoplastic sea slugs, Plakobranchus ocellatus.</title>
        <authorList>
            <person name="Maeda T."/>
            <person name="Takahashi S."/>
            <person name="Yoshida T."/>
            <person name="Shimamura S."/>
            <person name="Takaki Y."/>
            <person name="Nagai Y."/>
            <person name="Toyoda A."/>
            <person name="Suzuki Y."/>
            <person name="Arimoto A."/>
            <person name="Ishii H."/>
            <person name="Satoh N."/>
            <person name="Nishiyama T."/>
            <person name="Hasebe M."/>
            <person name="Maruyama T."/>
            <person name="Minagawa J."/>
            <person name="Obokata J."/>
            <person name="Shigenobu S."/>
        </authorList>
    </citation>
    <scope>NUCLEOTIDE SEQUENCE [LARGE SCALE GENOMIC DNA]</scope>
</reference>
<dbReference type="EMBL" id="BLXT01003842">
    <property type="protein sequence ID" value="GFO07183.1"/>
    <property type="molecule type" value="Genomic_DNA"/>
</dbReference>
<comment type="caution">
    <text evidence="1">The sequence shown here is derived from an EMBL/GenBank/DDBJ whole genome shotgun (WGS) entry which is preliminary data.</text>
</comment>
<accession>A0AAV4AKX5</accession>
<evidence type="ECO:0000313" key="1">
    <source>
        <dbReference type="EMBL" id="GFO07183.1"/>
    </source>
</evidence>
<evidence type="ECO:0000313" key="2">
    <source>
        <dbReference type="Proteomes" id="UP000735302"/>
    </source>
</evidence>
<gene>
    <name evidence="1" type="ORF">PoB_003368800</name>
</gene>
<keyword evidence="2" id="KW-1185">Reference proteome</keyword>
<sequence length="118" mass="13008">MERNTHSSHKALVVPGLGKLAMQSLGKGLCRVLAPSTCISSAVWRWIQDLRPTTTEVCASLSHKTKPVFFSAHTDSEFQNNLKQSKLLTLDLEMLDLACPLSLLLKKKKKSSSDIGMI</sequence>